<name>A0AAV5VYX2_9BILA</name>
<keyword evidence="2" id="KW-0472">Membrane</keyword>
<dbReference type="Proteomes" id="UP001432322">
    <property type="component" value="Unassembled WGS sequence"/>
</dbReference>
<accession>A0AAV5VYX2</accession>
<proteinExistence type="predicted"/>
<feature type="compositionally biased region" description="Low complexity" evidence="1">
    <location>
        <begin position="121"/>
        <end position="133"/>
    </location>
</feature>
<evidence type="ECO:0000313" key="3">
    <source>
        <dbReference type="EMBL" id="GMT25021.1"/>
    </source>
</evidence>
<feature type="compositionally biased region" description="Basic and acidic residues" evidence="1">
    <location>
        <begin position="26"/>
        <end position="44"/>
    </location>
</feature>
<keyword evidence="2" id="KW-1133">Transmembrane helix</keyword>
<feature type="compositionally biased region" description="Basic residues" evidence="1">
    <location>
        <begin position="304"/>
        <end position="325"/>
    </location>
</feature>
<organism evidence="3 4">
    <name type="scientific">Pristionchus fissidentatus</name>
    <dbReference type="NCBI Taxonomy" id="1538716"/>
    <lineage>
        <taxon>Eukaryota</taxon>
        <taxon>Metazoa</taxon>
        <taxon>Ecdysozoa</taxon>
        <taxon>Nematoda</taxon>
        <taxon>Chromadorea</taxon>
        <taxon>Rhabditida</taxon>
        <taxon>Rhabditina</taxon>
        <taxon>Diplogasteromorpha</taxon>
        <taxon>Diplogasteroidea</taxon>
        <taxon>Neodiplogasteridae</taxon>
        <taxon>Pristionchus</taxon>
    </lineage>
</organism>
<reference evidence="3" key="1">
    <citation type="submission" date="2023-10" db="EMBL/GenBank/DDBJ databases">
        <title>Genome assembly of Pristionchus species.</title>
        <authorList>
            <person name="Yoshida K."/>
            <person name="Sommer R.J."/>
        </authorList>
    </citation>
    <scope>NUCLEOTIDE SEQUENCE</scope>
    <source>
        <strain evidence="3">RS5133</strain>
    </source>
</reference>
<feature type="region of interest" description="Disordered" evidence="1">
    <location>
        <begin position="303"/>
        <end position="330"/>
    </location>
</feature>
<feature type="compositionally biased region" description="Polar residues" evidence="1">
    <location>
        <begin position="232"/>
        <end position="243"/>
    </location>
</feature>
<feature type="region of interest" description="Disordered" evidence="1">
    <location>
        <begin position="227"/>
        <end position="249"/>
    </location>
</feature>
<feature type="compositionally biased region" description="Basic and acidic residues" evidence="1">
    <location>
        <begin position="55"/>
        <end position="113"/>
    </location>
</feature>
<evidence type="ECO:0000256" key="1">
    <source>
        <dbReference type="SAM" id="MobiDB-lite"/>
    </source>
</evidence>
<dbReference type="AlphaFoldDB" id="A0AAV5VYX2"/>
<keyword evidence="2" id="KW-0812">Transmembrane</keyword>
<feature type="non-terminal residue" evidence="3">
    <location>
        <position position="1"/>
    </location>
</feature>
<feature type="region of interest" description="Disordered" evidence="1">
    <location>
        <begin position="1"/>
        <end position="133"/>
    </location>
</feature>
<comment type="caution">
    <text evidence="3">The sequence shown here is derived from an EMBL/GenBank/DDBJ whole genome shotgun (WGS) entry which is preliminary data.</text>
</comment>
<evidence type="ECO:0000313" key="4">
    <source>
        <dbReference type="Proteomes" id="UP001432322"/>
    </source>
</evidence>
<gene>
    <name evidence="3" type="ORF">PFISCL1PPCAC_16318</name>
</gene>
<feature type="transmembrane region" description="Helical" evidence="2">
    <location>
        <begin position="336"/>
        <end position="355"/>
    </location>
</feature>
<evidence type="ECO:0000256" key="2">
    <source>
        <dbReference type="SAM" id="Phobius"/>
    </source>
</evidence>
<dbReference type="EMBL" id="BTSY01000004">
    <property type="protein sequence ID" value="GMT25021.1"/>
    <property type="molecule type" value="Genomic_DNA"/>
</dbReference>
<sequence length="371" mass="40394">DDNLDVDLPLSLDDEYGSKDYGGLPEADRAPKRNTEKQTVDENGRGLNSRVWKKVGADKVPHPKEKSIEEPLKIMHTAKVDEPKNKPRDIIIPPKRAEKIKPVEQKPKMELKKGPKHRLASPPRVGSSVSTSSCDSLSSMLGHSLTMTSSSGSSLPNYSGISPASVTDSDFSPSSDAISPVLLDPYGKKATCNCCHTSTKHIAVALGLEKSISAADTVDHKAKSIDNKSVVDSHSAASQSSNDIPPFSDLCDSDYDSIRSREARARSSRSATNGVVTARGVSHAEPSSDWYTVDQPSFNQSIPQRRKSVGRVGKHRKMKTSRHSINRSNPPVDDTVGFAQAWAVIIIVAIAFLIYRYTLPTCHGKGHHHHH</sequence>
<protein>
    <submittedName>
        <fullName evidence="3">Uncharacterized protein</fullName>
    </submittedName>
</protein>
<keyword evidence="4" id="KW-1185">Reference proteome</keyword>